<dbReference type="InterPro" id="IPR036271">
    <property type="entry name" value="Tet_transcr_reg_TetR-rel_C_sf"/>
</dbReference>
<evidence type="ECO:0000256" key="1">
    <source>
        <dbReference type="ARBA" id="ARBA00023015"/>
    </source>
</evidence>
<dbReference type="InterPro" id="IPR050109">
    <property type="entry name" value="HTH-type_TetR-like_transc_reg"/>
</dbReference>
<sequence length="204" mass="22313">MATRKYEQRLRAEAAEETRRRILDALYQRLREAPAEPVSIDRIAQLARVARPTVYLAFGSRAGLFDAVGADVLQRGGFERMLQASAHASAREGLRGGIRGVTEMYAANRDVIRVLSSMAQLDAAAVGGATQRLEQGRASGMAHLAQRLADHGALRPDVTVDHATDLLWLLTSFESFDLLYTGRKLSVDKVAKALTTTAEHSLLQ</sequence>
<dbReference type="PROSITE" id="PS50977">
    <property type="entry name" value="HTH_TETR_2"/>
    <property type="match status" value="1"/>
</dbReference>
<feature type="domain" description="HTH tetR-type" evidence="5">
    <location>
        <begin position="16"/>
        <end position="76"/>
    </location>
</feature>
<name>A0ABQ4EID9_9ACTN</name>
<gene>
    <name evidence="6" type="ORF">Pma05_05500</name>
</gene>
<dbReference type="EMBL" id="BONX01000003">
    <property type="protein sequence ID" value="GIG93977.1"/>
    <property type="molecule type" value="Genomic_DNA"/>
</dbReference>
<dbReference type="RefSeq" id="WP_203855643.1">
    <property type="nucleotide sequence ID" value="NZ_BAAAZQ010000002.1"/>
</dbReference>
<dbReference type="SUPFAM" id="SSF46689">
    <property type="entry name" value="Homeodomain-like"/>
    <property type="match status" value="1"/>
</dbReference>
<dbReference type="PANTHER" id="PTHR30055:SF234">
    <property type="entry name" value="HTH-TYPE TRANSCRIPTIONAL REGULATOR BETI"/>
    <property type="match status" value="1"/>
</dbReference>
<keyword evidence="3" id="KW-0804">Transcription</keyword>
<organism evidence="6 7">
    <name type="scientific">Plantactinospora mayteni</name>
    <dbReference type="NCBI Taxonomy" id="566021"/>
    <lineage>
        <taxon>Bacteria</taxon>
        <taxon>Bacillati</taxon>
        <taxon>Actinomycetota</taxon>
        <taxon>Actinomycetes</taxon>
        <taxon>Micromonosporales</taxon>
        <taxon>Micromonosporaceae</taxon>
        <taxon>Plantactinospora</taxon>
    </lineage>
</organism>
<evidence type="ECO:0000256" key="3">
    <source>
        <dbReference type="ARBA" id="ARBA00023163"/>
    </source>
</evidence>
<protein>
    <recommendedName>
        <fullName evidence="5">HTH tetR-type domain-containing protein</fullName>
    </recommendedName>
</protein>
<evidence type="ECO:0000256" key="4">
    <source>
        <dbReference type="PROSITE-ProRule" id="PRU00335"/>
    </source>
</evidence>
<dbReference type="InterPro" id="IPR001647">
    <property type="entry name" value="HTH_TetR"/>
</dbReference>
<dbReference type="SUPFAM" id="SSF48498">
    <property type="entry name" value="Tetracyclin repressor-like, C-terminal domain"/>
    <property type="match status" value="1"/>
</dbReference>
<keyword evidence="1" id="KW-0805">Transcription regulation</keyword>
<comment type="caution">
    <text evidence="6">The sequence shown here is derived from an EMBL/GenBank/DDBJ whole genome shotgun (WGS) entry which is preliminary data.</text>
</comment>
<proteinExistence type="predicted"/>
<dbReference type="InterPro" id="IPR009057">
    <property type="entry name" value="Homeodomain-like_sf"/>
</dbReference>
<dbReference type="Pfam" id="PF00440">
    <property type="entry name" value="TetR_N"/>
    <property type="match status" value="1"/>
</dbReference>
<dbReference type="Gene3D" id="1.10.357.10">
    <property type="entry name" value="Tetracycline Repressor, domain 2"/>
    <property type="match status" value="1"/>
</dbReference>
<feature type="DNA-binding region" description="H-T-H motif" evidence="4">
    <location>
        <begin position="39"/>
        <end position="58"/>
    </location>
</feature>
<reference evidence="6 7" key="1">
    <citation type="submission" date="2021-01" db="EMBL/GenBank/DDBJ databases">
        <title>Whole genome shotgun sequence of Plantactinospora mayteni NBRC 109088.</title>
        <authorList>
            <person name="Komaki H."/>
            <person name="Tamura T."/>
        </authorList>
    </citation>
    <scope>NUCLEOTIDE SEQUENCE [LARGE SCALE GENOMIC DNA]</scope>
    <source>
        <strain evidence="6 7">NBRC 109088</strain>
    </source>
</reference>
<evidence type="ECO:0000259" key="5">
    <source>
        <dbReference type="PROSITE" id="PS50977"/>
    </source>
</evidence>
<evidence type="ECO:0000313" key="6">
    <source>
        <dbReference type="EMBL" id="GIG93977.1"/>
    </source>
</evidence>
<keyword evidence="2 4" id="KW-0238">DNA-binding</keyword>
<evidence type="ECO:0000256" key="2">
    <source>
        <dbReference type="ARBA" id="ARBA00023125"/>
    </source>
</evidence>
<accession>A0ABQ4EID9</accession>
<dbReference type="PANTHER" id="PTHR30055">
    <property type="entry name" value="HTH-TYPE TRANSCRIPTIONAL REGULATOR RUTR"/>
    <property type="match status" value="1"/>
</dbReference>
<dbReference type="Proteomes" id="UP000621500">
    <property type="component" value="Unassembled WGS sequence"/>
</dbReference>
<keyword evidence="7" id="KW-1185">Reference proteome</keyword>
<evidence type="ECO:0000313" key="7">
    <source>
        <dbReference type="Proteomes" id="UP000621500"/>
    </source>
</evidence>